<dbReference type="PROSITE" id="PS50835">
    <property type="entry name" value="IG_LIKE"/>
    <property type="match status" value="1"/>
</dbReference>
<dbReference type="InterPro" id="IPR007110">
    <property type="entry name" value="Ig-like_dom"/>
</dbReference>
<name>A0AAV4SK60_CAEEX</name>
<evidence type="ECO:0000259" key="1">
    <source>
        <dbReference type="PROSITE" id="PS50835"/>
    </source>
</evidence>
<dbReference type="SUPFAM" id="SSF48726">
    <property type="entry name" value="Immunoglobulin"/>
    <property type="match status" value="1"/>
</dbReference>
<evidence type="ECO:0000313" key="2">
    <source>
        <dbReference type="EMBL" id="GIY33907.1"/>
    </source>
</evidence>
<gene>
    <name evidence="2" type="primary">Fgfrl1</name>
    <name evidence="2" type="ORF">CEXT_511201</name>
</gene>
<proteinExistence type="predicted"/>
<dbReference type="EMBL" id="BPLR01009708">
    <property type="protein sequence ID" value="GIY33907.1"/>
    <property type="molecule type" value="Genomic_DNA"/>
</dbReference>
<dbReference type="AlphaFoldDB" id="A0AAV4SK60"/>
<keyword evidence="2" id="KW-0675">Receptor</keyword>
<reference evidence="2 3" key="1">
    <citation type="submission" date="2021-06" db="EMBL/GenBank/DDBJ databases">
        <title>Caerostris extrusa draft genome.</title>
        <authorList>
            <person name="Kono N."/>
            <person name="Arakawa K."/>
        </authorList>
    </citation>
    <scope>NUCLEOTIDE SEQUENCE [LARGE SCALE GENOMIC DNA]</scope>
</reference>
<feature type="domain" description="Ig-like" evidence="1">
    <location>
        <begin position="41"/>
        <end position="99"/>
    </location>
</feature>
<comment type="caution">
    <text evidence="2">The sequence shown here is derived from an EMBL/GenBank/DDBJ whole genome shotgun (WGS) entry which is preliminary data.</text>
</comment>
<organism evidence="2 3">
    <name type="scientific">Caerostris extrusa</name>
    <name type="common">Bark spider</name>
    <name type="synonym">Caerostris bankana</name>
    <dbReference type="NCBI Taxonomy" id="172846"/>
    <lineage>
        <taxon>Eukaryota</taxon>
        <taxon>Metazoa</taxon>
        <taxon>Ecdysozoa</taxon>
        <taxon>Arthropoda</taxon>
        <taxon>Chelicerata</taxon>
        <taxon>Arachnida</taxon>
        <taxon>Araneae</taxon>
        <taxon>Araneomorphae</taxon>
        <taxon>Entelegynae</taxon>
        <taxon>Araneoidea</taxon>
        <taxon>Araneidae</taxon>
        <taxon>Caerostris</taxon>
    </lineage>
</organism>
<dbReference type="Gene3D" id="2.60.40.10">
    <property type="entry name" value="Immunoglobulins"/>
    <property type="match status" value="1"/>
</dbReference>
<sequence length="99" mass="11083">MGSRVHIFISKEEENRYGSRDLLPIYLKAAVSTRRKIRGKPLITGFNTTVLEGQKAVMECGVESASHPHIEWLKQVNVDPATTDPGKHAISMKGEYFNV</sequence>
<keyword evidence="3" id="KW-1185">Reference proteome</keyword>
<dbReference type="Proteomes" id="UP001054945">
    <property type="component" value="Unassembled WGS sequence"/>
</dbReference>
<dbReference type="InterPro" id="IPR013783">
    <property type="entry name" value="Ig-like_fold"/>
</dbReference>
<protein>
    <submittedName>
        <fullName evidence="2">Fibroblast growth factor receptor-like 1</fullName>
    </submittedName>
</protein>
<accession>A0AAV4SK60</accession>
<dbReference type="InterPro" id="IPR036179">
    <property type="entry name" value="Ig-like_dom_sf"/>
</dbReference>
<evidence type="ECO:0000313" key="3">
    <source>
        <dbReference type="Proteomes" id="UP001054945"/>
    </source>
</evidence>